<keyword evidence="2" id="KW-0255">Endonuclease</keyword>
<dbReference type="Proteomes" id="UP000316196">
    <property type="component" value="Unassembled WGS sequence"/>
</dbReference>
<reference evidence="2 3" key="1">
    <citation type="submission" date="2019-06" db="EMBL/GenBank/DDBJ databases">
        <title>Sequencing the genomes of 1000 actinobacteria strains.</title>
        <authorList>
            <person name="Klenk H.-P."/>
        </authorList>
    </citation>
    <scope>NUCLEOTIDE SEQUENCE [LARGE SCALE GENOMIC DNA]</scope>
    <source>
        <strain evidence="2 3">DSM 8251</strain>
    </source>
</reference>
<dbReference type="Pfam" id="PF18741">
    <property type="entry name" value="MTES_1575"/>
    <property type="match status" value="1"/>
</dbReference>
<dbReference type="OrthoDB" id="2594539at2"/>
<keyword evidence="3" id="KW-1185">Reference proteome</keyword>
<keyword evidence="2" id="KW-0378">Hydrolase</keyword>
<keyword evidence="2" id="KW-0540">Nuclease</keyword>
<protein>
    <submittedName>
        <fullName evidence="2">Very-short-patch-repair endonuclease</fullName>
    </submittedName>
</protein>
<feature type="domain" description="Restriction endonuclease type II-like" evidence="1">
    <location>
        <begin position="190"/>
        <end position="271"/>
    </location>
</feature>
<dbReference type="Gene3D" id="3.40.960.10">
    <property type="entry name" value="VSR Endonuclease"/>
    <property type="match status" value="1"/>
</dbReference>
<dbReference type="SUPFAM" id="SSF52980">
    <property type="entry name" value="Restriction endonuclease-like"/>
    <property type="match status" value="1"/>
</dbReference>
<evidence type="ECO:0000313" key="3">
    <source>
        <dbReference type="Proteomes" id="UP000316196"/>
    </source>
</evidence>
<evidence type="ECO:0000313" key="2">
    <source>
        <dbReference type="EMBL" id="TQL62585.1"/>
    </source>
</evidence>
<dbReference type="InterPro" id="IPR049468">
    <property type="entry name" value="Restrct_endonuc-II-like_dom"/>
</dbReference>
<dbReference type="AlphaFoldDB" id="A0A542ZQF2"/>
<comment type="caution">
    <text evidence="2">The sequence shown here is derived from an EMBL/GenBank/DDBJ whole genome shotgun (WGS) entry which is preliminary data.</text>
</comment>
<gene>
    <name evidence="2" type="ORF">FB460_0369</name>
</gene>
<organism evidence="2 3">
    <name type="scientific">Propioniferax innocua</name>
    <dbReference type="NCBI Taxonomy" id="1753"/>
    <lineage>
        <taxon>Bacteria</taxon>
        <taxon>Bacillati</taxon>
        <taxon>Actinomycetota</taxon>
        <taxon>Actinomycetes</taxon>
        <taxon>Propionibacteriales</taxon>
        <taxon>Propionibacteriaceae</taxon>
        <taxon>Propioniferax</taxon>
    </lineage>
</organism>
<dbReference type="EMBL" id="VFOR01000001">
    <property type="protein sequence ID" value="TQL62585.1"/>
    <property type="molecule type" value="Genomic_DNA"/>
</dbReference>
<name>A0A542ZQF2_9ACTN</name>
<dbReference type="GO" id="GO:0004519">
    <property type="term" value="F:endonuclease activity"/>
    <property type="evidence" value="ECO:0007669"/>
    <property type="project" value="UniProtKB-KW"/>
</dbReference>
<dbReference type="InterPro" id="IPR011335">
    <property type="entry name" value="Restrct_endonuc-II-like"/>
</dbReference>
<sequence length="288" mass="32985">MSNPNFGPNGPVHGIWTTAEILSIYTRTELQRLLETGQLRRLRRGRYADQRATPQAIRAVTLGGVLTCFSALTESWVPHRHQLHVRIPANSNRAITSPAGVVIHRATRGISTDATVDSIPVSLAMALQCTTDLEWIAMVDSILHERLADRSSLAADVLMAAPTWHRRVHDLMTKVDPRSESGTESILRCALRAEGYRVRIQVQIGQDRVDMLVGDRLVLECDSLTHHWNSRAFEHDRRRDLRLKSAGYEVLRFTYNQLMYELDEVLEMVRQMTRARKHRWSHRDRRVA</sequence>
<accession>A0A542ZQF2</accession>
<proteinExistence type="predicted"/>
<dbReference type="RefSeq" id="WP_142092406.1">
    <property type="nucleotide sequence ID" value="NZ_BAAAMD010000001.1"/>
</dbReference>
<evidence type="ECO:0000259" key="1">
    <source>
        <dbReference type="Pfam" id="PF18741"/>
    </source>
</evidence>